<comment type="caution">
    <text evidence="1">The sequence shown here is derived from an EMBL/GenBank/DDBJ whole genome shotgun (WGS) entry which is preliminary data.</text>
</comment>
<dbReference type="EMBL" id="JABCQH010000005">
    <property type="protein sequence ID" value="MBF0888340.1"/>
    <property type="molecule type" value="Genomic_DNA"/>
</dbReference>
<evidence type="ECO:0000313" key="1">
    <source>
        <dbReference type="EMBL" id="MBF0888340.1"/>
    </source>
</evidence>
<organism evidence="1 2">
    <name type="scientific">Gluconobacter cadivus</name>
    <dbReference type="NCBI Taxonomy" id="2728101"/>
    <lineage>
        <taxon>Bacteria</taxon>
        <taxon>Pseudomonadati</taxon>
        <taxon>Pseudomonadota</taxon>
        <taxon>Alphaproteobacteria</taxon>
        <taxon>Acetobacterales</taxon>
        <taxon>Acetobacteraceae</taxon>
        <taxon>Gluconobacter</taxon>
    </lineage>
</organism>
<name>A0ABR9YUY6_9PROT</name>
<dbReference type="RefSeq" id="WP_194262224.1">
    <property type="nucleotide sequence ID" value="NZ_JABCQH010000005.1"/>
</dbReference>
<protein>
    <submittedName>
        <fullName evidence="1">Uncharacterized protein</fullName>
    </submittedName>
</protein>
<sequence length="56" mass="6589">MKQQIGYEWDFTEDPHLDLPRDTLQEADGMHVIYEERSVCEKLLERLQTQVTGKAP</sequence>
<proteinExistence type="predicted"/>
<accession>A0ABR9YUY6</accession>
<reference evidence="1" key="1">
    <citation type="submission" date="2020-04" db="EMBL/GenBank/DDBJ databases">
        <authorList>
            <person name="Sombolestani A."/>
        </authorList>
    </citation>
    <scope>NUCLEOTIDE SEQUENCE</scope>
    <source>
        <strain evidence="1">LMG 1745</strain>
    </source>
</reference>
<dbReference type="Proteomes" id="UP000662701">
    <property type="component" value="Unassembled WGS sequence"/>
</dbReference>
<reference evidence="1" key="2">
    <citation type="submission" date="2020-11" db="EMBL/GenBank/DDBJ databases">
        <title>Description of novel Gluconobacter species.</title>
        <authorList>
            <person name="Cleenwerck I."/>
            <person name="Cnockaert M."/>
            <person name="Borremans W."/>
            <person name="Wieme A.D."/>
            <person name="De Vuyst L."/>
            <person name="Vandamme P."/>
        </authorList>
    </citation>
    <scope>NUCLEOTIDE SEQUENCE</scope>
    <source>
        <strain evidence="1">LMG 1745</strain>
    </source>
</reference>
<keyword evidence="2" id="KW-1185">Reference proteome</keyword>
<gene>
    <name evidence="1" type="ORF">HKD19_07265</name>
</gene>
<evidence type="ECO:0000313" key="2">
    <source>
        <dbReference type="Proteomes" id="UP000662701"/>
    </source>
</evidence>